<gene>
    <name evidence="2" type="ORF">EZ449_20995</name>
</gene>
<feature type="domain" description="HD-CE" evidence="1">
    <location>
        <begin position="50"/>
        <end position="299"/>
    </location>
</feature>
<dbReference type="AlphaFoldDB" id="A0A4R0NLU1"/>
<accession>A0A4R0NLU1</accession>
<dbReference type="PRINTS" id="PR00775">
    <property type="entry name" value="HEATSHOCK90"/>
</dbReference>
<dbReference type="InterPro" id="IPR056471">
    <property type="entry name" value="HD-CE"/>
</dbReference>
<dbReference type="Gene3D" id="3.30.565.10">
    <property type="entry name" value="Histidine kinase-like ATPase, C-terminal domain"/>
    <property type="match status" value="1"/>
</dbReference>
<dbReference type="Proteomes" id="UP000291485">
    <property type="component" value="Unassembled WGS sequence"/>
</dbReference>
<evidence type="ECO:0000313" key="3">
    <source>
        <dbReference type="Proteomes" id="UP000291485"/>
    </source>
</evidence>
<proteinExistence type="predicted"/>
<organism evidence="2 3">
    <name type="scientific">Pedobacter frigidisoli</name>
    <dbReference type="NCBI Taxonomy" id="2530455"/>
    <lineage>
        <taxon>Bacteria</taxon>
        <taxon>Pseudomonadati</taxon>
        <taxon>Bacteroidota</taxon>
        <taxon>Sphingobacteriia</taxon>
        <taxon>Sphingobacteriales</taxon>
        <taxon>Sphingobacteriaceae</taxon>
        <taxon>Pedobacter</taxon>
    </lineage>
</organism>
<comment type="caution">
    <text evidence="2">The sequence shown here is derived from an EMBL/GenBank/DDBJ whole genome shotgun (WGS) entry which is preliminary data.</text>
</comment>
<dbReference type="InterPro" id="IPR036890">
    <property type="entry name" value="HATPase_C_sf"/>
</dbReference>
<sequence>MPNNILNPFATLPIWKHFLEVTKDQPDEQSMVIKHVEHALPLLERIPLAFPFYTLHNSQHQYNILHLIGEILGPRLNELTGLETAMIILSAVYHDIGMVYSPADLQKIVTEPEFLDFLSENTSANLQFEENGKQPTEELINWYCRWAHAKRVWPFLQQADERIPIVWEGVPFRDELGNVCESHNEPVDVIKNDDLKFSNSFLGKCDLKFCALLLRLGDILDFDDTRSPRGLYEFLRLDKAKRTREVISNEEWRKHMSAKGFAIDRKGKRPGLRFIAVPEHPKVEVGIRDFLKIIENELNACARLLHFCSPHWSDFELPEEMNLEGIKSKNYRSGNYHFSLAENDVMKLLTGEGIYNDDYIFLRELLQNAIDTSRHREFRERLTTAGFQASPIVVSSFTDQEGYQWIRIDDFGMGMTLDIIEKHLLKKGQSYYNSDSFKLEKLAIKEKVNADFVPISRFGIGLLSCFIAGDRIEISTVHKDDLQNPYRLSVEGRNGFFTLQSKKARHIPAPMPAEYGPETGFRQQAGTSIAVRITTNKEYEGLMSKGTWKNT</sequence>
<name>A0A4R0NLU1_9SPHI</name>
<dbReference type="SUPFAM" id="SSF55874">
    <property type="entry name" value="ATPase domain of HSP90 chaperone/DNA topoisomerase II/histidine kinase"/>
    <property type="match status" value="1"/>
</dbReference>
<reference evidence="2 3" key="1">
    <citation type="submission" date="2019-02" db="EMBL/GenBank/DDBJ databases">
        <title>Pedobacter sp. RP-3-11 sp. nov., isolated from Arctic soil.</title>
        <authorList>
            <person name="Dahal R.H."/>
        </authorList>
    </citation>
    <scope>NUCLEOTIDE SEQUENCE [LARGE SCALE GENOMIC DNA]</scope>
    <source>
        <strain evidence="2 3">RP-3-11</strain>
    </source>
</reference>
<dbReference type="OrthoDB" id="9802640at2"/>
<dbReference type="Pfam" id="PF24391">
    <property type="entry name" value="HD-CE"/>
    <property type="match status" value="1"/>
</dbReference>
<protein>
    <recommendedName>
        <fullName evidence="1">HD-CE domain-containing protein</fullName>
    </recommendedName>
</protein>
<keyword evidence="3" id="KW-1185">Reference proteome</keyword>
<dbReference type="InterPro" id="IPR020575">
    <property type="entry name" value="Hsp90_N"/>
</dbReference>
<evidence type="ECO:0000313" key="2">
    <source>
        <dbReference type="EMBL" id="TCD00274.1"/>
    </source>
</evidence>
<evidence type="ECO:0000259" key="1">
    <source>
        <dbReference type="Pfam" id="PF24391"/>
    </source>
</evidence>
<dbReference type="EMBL" id="SJSN01000025">
    <property type="protein sequence ID" value="TCD00274.1"/>
    <property type="molecule type" value="Genomic_DNA"/>
</dbReference>
<dbReference type="RefSeq" id="WP_131562623.1">
    <property type="nucleotide sequence ID" value="NZ_SJSN01000025.1"/>
</dbReference>